<dbReference type="AlphaFoldDB" id="A0AAD7B4W9"/>
<organism evidence="12 13">
    <name type="scientific">Roridomyces roridus</name>
    <dbReference type="NCBI Taxonomy" id="1738132"/>
    <lineage>
        <taxon>Eukaryota</taxon>
        <taxon>Fungi</taxon>
        <taxon>Dikarya</taxon>
        <taxon>Basidiomycota</taxon>
        <taxon>Agaricomycotina</taxon>
        <taxon>Agaricomycetes</taxon>
        <taxon>Agaricomycetidae</taxon>
        <taxon>Agaricales</taxon>
        <taxon>Marasmiineae</taxon>
        <taxon>Mycenaceae</taxon>
        <taxon>Roridomyces</taxon>
    </lineage>
</organism>
<evidence type="ECO:0000256" key="3">
    <source>
        <dbReference type="ARBA" id="ARBA00022603"/>
    </source>
</evidence>
<evidence type="ECO:0000256" key="2">
    <source>
        <dbReference type="ARBA" id="ARBA00011975"/>
    </source>
</evidence>
<proteinExistence type="inferred from homology"/>
<dbReference type="InterPro" id="IPR022702">
    <property type="entry name" value="Cytosine_MeTrfase1_RFD"/>
</dbReference>
<dbReference type="InterPro" id="IPR001525">
    <property type="entry name" value="C5_MeTfrase"/>
</dbReference>
<keyword evidence="13" id="KW-1185">Reference proteome</keyword>
<dbReference type="GO" id="GO:0003886">
    <property type="term" value="F:DNA (cytosine-5-)-methyltransferase activity"/>
    <property type="evidence" value="ECO:0007669"/>
    <property type="project" value="UniProtKB-EC"/>
</dbReference>
<evidence type="ECO:0000256" key="9">
    <source>
        <dbReference type="PROSITE-ProRule" id="PRU01016"/>
    </source>
</evidence>
<feature type="domain" description="BAH" evidence="11">
    <location>
        <begin position="388"/>
        <end position="518"/>
    </location>
</feature>
<dbReference type="Proteomes" id="UP001221142">
    <property type="component" value="Unassembled WGS sequence"/>
</dbReference>
<comment type="subcellular location">
    <subcellularLocation>
        <location evidence="1">Nucleus</location>
    </subcellularLocation>
</comment>
<dbReference type="GO" id="GO:0003682">
    <property type="term" value="F:chromatin binding"/>
    <property type="evidence" value="ECO:0007669"/>
    <property type="project" value="InterPro"/>
</dbReference>
<dbReference type="SMART" id="SM00439">
    <property type="entry name" value="BAH"/>
    <property type="match status" value="1"/>
</dbReference>
<dbReference type="EMBL" id="JARKIF010000034">
    <property type="protein sequence ID" value="KAJ7610870.1"/>
    <property type="molecule type" value="Genomic_DNA"/>
</dbReference>
<dbReference type="GO" id="GO:0003677">
    <property type="term" value="F:DNA binding"/>
    <property type="evidence" value="ECO:0007669"/>
    <property type="project" value="UniProtKB-KW"/>
</dbReference>
<evidence type="ECO:0000256" key="8">
    <source>
        <dbReference type="ARBA" id="ARBA00023242"/>
    </source>
</evidence>
<keyword evidence="6" id="KW-0677">Repeat</keyword>
<dbReference type="PROSITE" id="PS51038">
    <property type="entry name" value="BAH"/>
    <property type="match status" value="1"/>
</dbReference>
<dbReference type="PANTHER" id="PTHR10629:SF52">
    <property type="entry name" value="DNA (CYTOSINE-5)-METHYLTRANSFERASE 1"/>
    <property type="match status" value="1"/>
</dbReference>
<dbReference type="Gene3D" id="3.40.50.150">
    <property type="entry name" value="Vaccinia Virus protein VP39"/>
    <property type="match status" value="1"/>
</dbReference>
<dbReference type="InterPro" id="IPR050390">
    <property type="entry name" value="C5-Methyltransferase"/>
</dbReference>
<evidence type="ECO:0000256" key="4">
    <source>
        <dbReference type="ARBA" id="ARBA00022679"/>
    </source>
</evidence>
<dbReference type="Pfam" id="PF00145">
    <property type="entry name" value="DNA_methylase"/>
    <property type="match status" value="1"/>
</dbReference>
<keyword evidence="7" id="KW-0238">DNA-binding</keyword>
<evidence type="ECO:0000256" key="1">
    <source>
        <dbReference type="ARBA" id="ARBA00004123"/>
    </source>
</evidence>
<keyword evidence="5 9" id="KW-0949">S-adenosyl-L-methionine</keyword>
<protein>
    <recommendedName>
        <fullName evidence="2">DNA (cytosine-5-)-methyltransferase</fullName>
        <ecNumber evidence="2">2.1.1.37</ecNumber>
    </recommendedName>
</protein>
<dbReference type="InterPro" id="IPR001025">
    <property type="entry name" value="BAH_dom"/>
</dbReference>
<evidence type="ECO:0000256" key="5">
    <source>
        <dbReference type="ARBA" id="ARBA00022691"/>
    </source>
</evidence>
<comment type="similarity">
    <text evidence="9">Belongs to the class I-like SAM-binding methyltransferase superfamily. C5-methyltransferase family.</text>
</comment>
<dbReference type="Gene3D" id="2.30.30.490">
    <property type="match status" value="2"/>
</dbReference>
<dbReference type="GO" id="GO:0044027">
    <property type="term" value="P:negative regulation of gene expression via chromosomal CpG island methylation"/>
    <property type="evidence" value="ECO:0007669"/>
    <property type="project" value="TreeGrafter"/>
</dbReference>
<keyword evidence="8" id="KW-0539">Nucleus</keyword>
<sequence length="1215" mass="138691">MAPPPRRRTAMDVTDEAEGIVPEPEPEPEQHIPTSTRKRKTMDSNDRQRRDAKRLQPLDEAWVYKAPPNVEVIIETSEYTAPGEDVEAAHGKPFRVLTNFSVFDPCARDALVGLDAVEQDADEADARHYVAAGVVLLPDANDEDYGQEDEGDYLHLDVLGVTAFGYFEEQEIPIYLETKWAFYELRGPAASYETLFKRYLAPRRLARFVLRRARSNPNEDWATFRFETEYSDEALDASNPRIREALEDNPAMRHLDSVPFVHDLLLKKLGEVRSRRRPQRRPQLPLKLAPIGNPDLALLRAENQVATTVTPLIAQLAHGLFTEDLHVLGAQPKPPKQADVEARKAKELRYLRESINLVLSPGMRKAYPTDSDQRKRDPYYTEATIGGELYKSGDFVLIRRAHDPNREAPAPSFTNIGENATLSDYFWFARIIYFIIDRGIVHVQWLEHGLGTIMGEMADPQELFMLILCENQDVSSIVRKIKVSSVVDGGDLPHSDLPGHFFVRFIYNGQPDGSFTSIDKDELIRCFGRSPPENCVRCARSEQYNILGECTILPDRTGVTYQGFEFHKHEFFLYKNEKGSGPAFIGQLTEVQRESRGGVMVVLRKVGRMAIDMRGIDFGGDVPYIYPERHVFLTHETTTVPGKLLIRPVHVYAYDFFQDLDELKEWIDYSPYNFYCTHRVSSLSGSRKELWAKRVEVLAASHVVCGFPTCRSDLYRPELREQDFEAQHTDEDYTCLDLFGGTGAFSHGIAEGSRGLLKPTHLVEITPSAARTVQKNSDAVVYCQDANTVLRYFVKLHEGHEFKIPNQFFGNGEQLPPPLKPGKMRAIFAGLPCQSHSGLNMFRKAEDPKSNLILTTLSYVDFFRPHFFFLENVPGFLRYNLLAKQESRYRVEGGIEMGGIKLLLRALLDMKYQVRYFLLQAGNYGAPQSRVRFFLVAALHGHPLPEIPQPTHDFEVVHQLRIKLPLQKVPVNPVRTTRGTMAHPSVSIEDAIGDLPPFDWKHPNRKKADPKLQNLVKRRKDEGIPVVKCDYEKPHCGYEGVVQYKYEPRTSYQREAREHATEDLQHFTRCLLPKTVERVVTVPLEVGADFRSLPDSLGEWQFSNPTSSVGRNRYRSTLYSRLNWAGYFPTTVTNMHPTAKQSRVLHPDCMRMVTVRELARSQGFPDWFVFVSLNNNVVTMHRQIGNAVPWQISRALGRELRAALFSRWKNELVDD</sequence>
<accession>A0AAD7B4W9</accession>
<dbReference type="PRINTS" id="PR00105">
    <property type="entry name" value="C5METTRFRASE"/>
</dbReference>
<dbReference type="GO" id="GO:0005634">
    <property type="term" value="C:nucleus"/>
    <property type="evidence" value="ECO:0007669"/>
    <property type="project" value="UniProtKB-SubCell"/>
</dbReference>
<dbReference type="PROSITE" id="PS51679">
    <property type="entry name" value="SAM_MT_C5"/>
    <property type="match status" value="1"/>
</dbReference>
<dbReference type="InterPro" id="IPR029063">
    <property type="entry name" value="SAM-dependent_MTases_sf"/>
</dbReference>
<dbReference type="Gene3D" id="3.90.120.10">
    <property type="entry name" value="DNA Methylase, subunit A, domain 2"/>
    <property type="match status" value="1"/>
</dbReference>
<gene>
    <name evidence="12" type="ORF">FB45DRAFT_941872</name>
</gene>
<comment type="caution">
    <text evidence="12">The sequence shown here is derived from an EMBL/GenBank/DDBJ whole genome shotgun (WGS) entry which is preliminary data.</text>
</comment>
<dbReference type="PANTHER" id="PTHR10629">
    <property type="entry name" value="CYTOSINE-SPECIFIC METHYLTRANSFERASE"/>
    <property type="match status" value="1"/>
</dbReference>
<evidence type="ECO:0000259" key="11">
    <source>
        <dbReference type="PROSITE" id="PS51038"/>
    </source>
</evidence>
<evidence type="ECO:0000256" key="6">
    <source>
        <dbReference type="ARBA" id="ARBA00022737"/>
    </source>
</evidence>
<evidence type="ECO:0000313" key="12">
    <source>
        <dbReference type="EMBL" id="KAJ7610870.1"/>
    </source>
</evidence>
<name>A0AAD7B4W9_9AGAR</name>
<dbReference type="Pfam" id="PF12047">
    <property type="entry name" value="DNMT1-RFD"/>
    <property type="match status" value="1"/>
</dbReference>
<dbReference type="SUPFAM" id="SSF53335">
    <property type="entry name" value="S-adenosyl-L-methionine-dependent methyltransferases"/>
    <property type="match status" value="1"/>
</dbReference>
<feature type="region of interest" description="Disordered" evidence="10">
    <location>
        <begin position="1"/>
        <end position="54"/>
    </location>
</feature>
<feature type="compositionally biased region" description="Basic and acidic residues" evidence="10">
    <location>
        <begin position="41"/>
        <end position="54"/>
    </location>
</feature>
<dbReference type="GO" id="GO:0032259">
    <property type="term" value="P:methylation"/>
    <property type="evidence" value="ECO:0007669"/>
    <property type="project" value="UniProtKB-KW"/>
</dbReference>
<evidence type="ECO:0000256" key="7">
    <source>
        <dbReference type="ARBA" id="ARBA00023125"/>
    </source>
</evidence>
<evidence type="ECO:0000256" key="10">
    <source>
        <dbReference type="SAM" id="MobiDB-lite"/>
    </source>
</evidence>
<keyword evidence="3 9" id="KW-0489">Methyltransferase</keyword>
<reference evidence="12" key="1">
    <citation type="submission" date="2023-03" db="EMBL/GenBank/DDBJ databases">
        <title>Massive genome expansion in bonnet fungi (Mycena s.s.) driven by repeated elements and novel gene families across ecological guilds.</title>
        <authorList>
            <consortium name="Lawrence Berkeley National Laboratory"/>
            <person name="Harder C.B."/>
            <person name="Miyauchi S."/>
            <person name="Viragh M."/>
            <person name="Kuo A."/>
            <person name="Thoen E."/>
            <person name="Andreopoulos B."/>
            <person name="Lu D."/>
            <person name="Skrede I."/>
            <person name="Drula E."/>
            <person name="Henrissat B."/>
            <person name="Morin E."/>
            <person name="Kohler A."/>
            <person name="Barry K."/>
            <person name="LaButti K."/>
            <person name="Morin E."/>
            <person name="Salamov A."/>
            <person name="Lipzen A."/>
            <person name="Mereny Z."/>
            <person name="Hegedus B."/>
            <person name="Baldrian P."/>
            <person name="Stursova M."/>
            <person name="Weitz H."/>
            <person name="Taylor A."/>
            <person name="Grigoriev I.V."/>
            <person name="Nagy L.G."/>
            <person name="Martin F."/>
            <person name="Kauserud H."/>
        </authorList>
    </citation>
    <scope>NUCLEOTIDE SEQUENCE</scope>
    <source>
        <strain evidence="12">9284</strain>
    </source>
</reference>
<evidence type="ECO:0000313" key="13">
    <source>
        <dbReference type="Proteomes" id="UP001221142"/>
    </source>
</evidence>
<feature type="active site" evidence="9">
    <location>
        <position position="833"/>
    </location>
</feature>
<keyword evidence="4 9" id="KW-0808">Transferase</keyword>
<dbReference type="InterPro" id="IPR043151">
    <property type="entry name" value="BAH_sf"/>
</dbReference>
<dbReference type="EC" id="2.1.1.37" evidence="2"/>